<evidence type="ECO:0000256" key="1">
    <source>
        <dbReference type="SAM" id="Phobius"/>
    </source>
</evidence>
<feature type="transmembrane region" description="Helical" evidence="1">
    <location>
        <begin position="203"/>
        <end position="223"/>
    </location>
</feature>
<accession>A0A1E8BEY7</accession>
<dbReference type="AlphaFoldDB" id="A0A1E8BEY7"/>
<keyword evidence="1" id="KW-0812">Transmembrane</keyword>
<dbReference type="InterPro" id="IPR003675">
    <property type="entry name" value="Rce1/LyrA-like_dom"/>
</dbReference>
<evidence type="ECO:0000313" key="3">
    <source>
        <dbReference type="EMBL" id="OFD87670.1"/>
    </source>
</evidence>
<feature type="transmembrane region" description="Helical" evidence="1">
    <location>
        <begin position="77"/>
        <end position="100"/>
    </location>
</feature>
<organism evidence="3 4">
    <name type="scientific">Bacillus mycoides</name>
    <dbReference type="NCBI Taxonomy" id="1405"/>
    <lineage>
        <taxon>Bacteria</taxon>
        <taxon>Bacillati</taxon>
        <taxon>Bacillota</taxon>
        <taxon>Bacilli</taxon>
        <taxon>Bacillales</taxon>
        <taxon>Bacillaceae</taxon>
        <taxon>Bacillus</taxon>
        <taxon>Bacillus cereus group</taxon>
    </lineage>
</organism>
<dbReference type="GO" id="GO:0004175">
    <property type="term" value="F:endopeptidase activity"/>
    <property type="evidence" value="ECO:0007669"/>
    <property type="project" value="UniProtKB-ARBA"/>
</dbReference>
<feature type="transmembrane region" description="Helical" evidence="1">
    <location>
        <begin position="230"/>
        <end position="248"/>
    </location>
</feature>
<name>A0A1E8BEY7_BACMY</name>
<dbReference type="PATRIC" id="fig|86662.23.peg.5899"/>
<protein>
    <recommendedName>
        <fullName evidence="2">CAAX prenyl protease 2/Lysostaphin resistance protein A-like domain-containing protein</fullName>
    </recommendedName>
</protein>
<evidence type="ECO:0000313" key="4">
    <source>
        <dbReference type="Proteomes" id="UP000175835"/>
    </source>
</evidence>
<dbReference type="Pfam" id="PF02517">
    <property type="entry name" value="Rce1-like"/>
    <property type="match status" value="1"/>
</dbReference>
<feature type="domain" description="CAAX prenyl protease 2/Lysostaphin resistance protein A-like" evidence="2">
    <location>
        <begin position="125"/>
        <end position="234"/>
    </location>
</feature>
<feature type="transmembrane region" description="Helical" evidence="1">
    <location>
        <begin position="179"/>
        <end position="197"/>
    </location>
</feature>
<keyword evidence="1" id="KW-1133">Transmembrane helix</keyword>
<dbReference type="Proteomes" id="UP000175835">
    <property type="component" value="Unassembled WGS sequence"/>
</dbReference>
<feature type="transmembrane region" description="Helical" evidence="1">
    <location>
        <begin position="141"/>
        <end position="158"/>
    </location>
</feature>
<dbReference type="RefSeq" id="WP_070129287.1">
    <property type="nucleotide sequence ID" value="NZ_LXLM01000110.1"/>
</dbReference>
<sequence length="249" mass="28352">MTFIRNIIQPILFLVTFVLLFLLLVLADKLSGLGLSNNNNAIESLYLFSVLLAGIFIFPTIRNDFKSRFILHKNKLYLTIGLPIIIGILMQFIVTSIRFIPTLLGHDMIGIGSDQITYTSEITKAGFLFLVSVIGPFQEEIFFRYLLYAGIFLALADLKVKFSWVKKIYNQLFTHKNPLYIWSWILITNLGFALLHGPDISNFYAYFIPGIINALLFLRLGFLSAWLAHGVFNLSSMIILSILSILFLK</sequence>
<dbReference type="GO" id="GO:0080120">
    <property type="term" value="P:CAAX-box protein maturation"/>
    <property type="evidence" value="ECO:0007669"/>
    <property type="project" value="UniProtKB-ARBA"/>
</dbReference>
<evidence type="ECO:0000259" key="2">
    <source>
        <dbReference type="Pfam" id="PF02517"/>
    </source>
</evidence>
<reference evidence="3 4" key="1">
    <citation type="submission" date="2016-05" db="EMBL/GenBank/DDBJ databases">
        <title>Bacillus thuringiensis and Bacillus weihenstephanensis as novel biocontrol agents of wilt causing Verticillium species.</title>
        <authorList>
            <person name="Hollensteiner J."/>
            <person name="Wemheuer F."/>
            <person name="Harting R."/>
            <person name="Kolarzyk A."/>
            <person name="Diaz-Valerio S."/>
            <person name="Poehlein A."/>
            <person name="Brzuszkiewicz E."/>
            <person name="Nesemann K."/>
            <person name="Braus-Stromeyer S."/>
            <person name="Braus G."/>
            <person name="Daniel R."/>
            <person name="Liesegang H."/>
        </authorList>
    </citation>
    <scope>NUCLEOTIDE SEQUENCE [LARGE SCALE GENOMIC DNA]</scope>
    <source>
        <strain evidence="3 4">GOE11</strain>
    </source>
</reference>
<comment type="caution">
    <text evidence="3">The sequence shown here is derived from an EMBL/GenBank/DDBJ whole genome shotgun (WGS) entry which is preliminary data.</text>
</comment>
<keyword evidence="1" id="KW-0472">Membrane</keyword>
<dbReference type="EMBL" id="LXLX01000062">
    <property type="protein sequence ID" value="OFD87670.1"/>
    <property type="molecule type" value="Genomic_DNA"/>
</dbReference>
<feature type="transmembrane region" description="Helical" evidence="1">
    <location>
        <begin position="46"/>
        <end position="65"/>
    </location>
</feature>
<proteinExistence type="predicted"/>
<gene>
    <name evidence="3" type="ORF">BWGOE11_56220</name>
</gene>